<gene>
    <name evidence="3" type="ORF">GLOTRDRAFT_125577</name>
</gene>
<dbReference type="KEGG" id="gtr:GLOTRDRAFT_125577"/>
<dbReference type="OrthoDB" id="21625at2759"/>
<dbReference type="AlphaFoldDB" id="S7QHK0"/>
<dbReference type="SUPFAM" id="SSF101931">
    <property type="entry name" value="Pym (Within the bgcn gene intron protein, WIBG), N-terminal domain"/>
    <property type="match status" value="1"/>
</dbReference>
<dbReference type="Pfam" id="PF09282">
    <property type="entry name" value="Mago-bind"/>
    <property type="match status" value="1"/>
</dbReference>
<reference evidence="3 4" key="1">
    <citation type="journal article" date="2012" name="Science">
        <title>The Paleozoic origin of enzymatic lignin decomposition reconstructed from 31 fungal genomes.</title>
        <authorList>
            <person name="Floudas D."/>
            <person name="Binder M."/>
            <person name="Riley R."/>
            <person name="Barry K."/>
            <person name="Blanchette R.A."/>
            <person name="Henrissat B."/>
            <person name="Martinez A.T."/>
            <person name="Otillar R."/>
            <person name="Spatafora J.W."/>
            <person name="Yadav J.S."/>
            <person name="Aerts A."/>
            <person name="Benoit I."/>
            <person name="Boyd A."/>
            <person name="Carlson A."/>
            <person name="Copeland A."/>
            <person name="Coutinho P.M."/>
            <person name="de Vries R.P."/>
            <person name="Ferreira P."/>
            <person name="Findley K."/>
            <person name="Foster B."/>
            <person name="Gaskell J."/>
            <person name="Glotzer D."/>
            <person name="Gorecki P."/>
            <person name="Heitman J."/>
            <person name="Hesse C."/>
            <person name="Hori C."/>
            <person name="Igarashi K."/>
            <person name="Jurgens J.A."/>
            <person name="Kallen N."/>
            <person name="Kersten P."/>
            <person name="Kohler A."/>
            <person name="Kuees U."/>
            <person name="Kumar T.K.A."/>
            <person name="Kuo A."/>
            <person name="LaButti K."/>
            <person name="Larrondo L.F."/>
            <person name="Lindquist E."/>
            <person name="Ling A."/>
            <person name="Lombard V."/>
            <person name="Lucas S."/>
            <person name="Lundell T."/>
            <person name="Martin R."/>
            <person name="McLaughlin D.J."/>
            <person name="Morgenstern I."/>
            <person name="Morin E."/>
            <person name="Murat C."/>
            <person name="Nagy L.G."/>
            <person name="Nolan M."/>
            <person name="Ohm R.A."/>
            <person name="Patyshakuliyeva A."/>
            <person name="Rokas A."/>
            <person name="Ruiz-Duenas F.J."/>
            <person name="Sabat G."/>
            <person name="Salamov A."/>
            <person name="Samejima M."/>
            <person name="Schmutz J."/>
            <person name="Slot J.C."/>
            <person name="St John F."/>
            <person name="Stenlid J."/>
            <person name="Sun H."/>
            <person name="Sun S."/>
            <person name="Syed K."/>
            <person name="Tsang A."/>
            <person name="Wiebenga A."/>
            <person name="Young D."/>
            <person name="Pisabarro A."/>
            <person name="Eastwood D.C."/>
            <person name="Martin F."/>
            <person name="Cullen D."/>
            <person name="Grigoriev I.V."/>
            <person name="Hibbett D.S."/>
        </authorList>
    </citation>
    <scope>NUCLEOTIDE SEQUENCE [LARGE SCALE GENOMIC DNA]</scope>
    <source>
        <strain evidence="3 4">ATCC 11539</strain>
    </source>
</reference>
<organism evidence="3 4">
    <name type="scientific">Gloeophyllum trabeum (strain ATCC 11539 / FP-39264 / Madison 617)</name>
    <name type="common">Brown rot fungus</name>
    <dbReference type="NCBI Taxonomy" id="670483"/>
    <lineage>
        <taxon>Eukaryota</taxon>
        <taxon>Fungi</taxon>
        <taxon>Dikarya</taxon>
        <taxon>Basidiomycota</taxon>
        <taxon>Agaricomycotina</taxon>
        <taxon>Agaricomycetes</taxon>
        <taxon>Gloeophyllales</taxon>
        <taxon>Gloeophyllaceae</taxon>
        <taxon>Gloeophyllum</taxon>
    </lineage>
</organism>
<feature type="domain" description="WIBG Mago-binding" evidence="2">
    <location>
        <begin position="25"/>
        <end position="51"/>
    </location>
</feature>
<feature type="compositionally biased region" description="Basic and acidic residues" evidence="1">
    <location>
        <begin position="23"/>
        <end position="39"/>
    </location>
</feature>
<feature type="compositionally biased region" description="Basic and acidic residues" evidence="1">
    <location>
        <begin position="116"/>
        <end position="129"/>
    </location>
</feature>
<dbReference type="GO" id="GO:0035145">
    <property type="term" value="C:exon-exon junction complex"/>
    <property type="evidence" value="ECO:0007669"/>
    <property type="project" value="TreeGrafter"/>
</dbReference>
<dbReference type="eggNOG" id="ENOG502SCAC">
    <property type="taxonomic scope" value="Eukaryota"/>
</dbReference>
<dbReference type="RefSeq" id="XP_007862307.1">
    <property type="nucleotide sequence ID" value="XM_007864116.1"/>
</dbReference>
<dbReference type="Proteomes" id="UP000030669">
    <property type="component" value="Unassembled WGS sequence"/>
</dbReference>
<dbReference type="GO" id="GO:1903259">
    <property type="term" value="P:exon-exon junction complex disassembly"/>
    <property type="evidence" value="ECO:0007669"/>
    <property type="project" value="InterPro"/>
</dbReference>
<dbReference type="GO" id="GO:0005737">
    <property type="term" value="C:cytoplasm"/>
    <property type="evidence" value="ECO:0007669"/>
    <property type="project" value="TreeGrafter"/>
</dbReference>
<feature type="region of interest" description="Disordered" evidence="1">
    <location>
        <begin position="1"/>
        <end position="188"/>
    </location>
</feature>
<dbReference type="InterPro" id="IPR015362">
    <property type="entry name" value="WIBG_mago-bd"/>
</dbReference>
<feature type="compositionally biased region" description="Basic and acidic residues" evidence="1">
    <location>
        <begin position="144"/>
        <end position="162"/>
    </location>
</feature>
<dbReference type="OMA" id="HIVGWAP"/>
<dbReference type="PANTHER" id="PTHR22959">
    <property type="entry name" value="PYM PROTEIN"/>
    <property type="match status" value="1"/>
</dbReference>
<feature type="compositionally biased region" description="Low complexity" evidence="1">
    <location>
        <begin position="163"/>
        <end position="175"/>
    </location>
</feature>
<feature type="compositionally biased region" description="Basic and acidic residues" evidence="1">
    <location>
        <begin position="177"/>
        <end position="188"/>
    </location>
</feature>
<evidence type="ECO:0000313" key="3">
    <source>
        <dbReference type="EMBL" id="EPQ59271.1"/>
    </source>
</evidence>
<dbReference type="HOGENOM" id="CLU_096585_0_0_1"/>
<dbReference type="GeneID" id="19301261"/>
<evidence type="ECO:0000259" key="2">
    <source>
        <dbReference type="SMART" id="SM01273"/>
    </source>
</evidence>
<proteinExistence type="predicted"/>
<dbReference type="STRING" id="670483.S7QHK0"/>
<name>S7QHK0_GLOTA</name>
<evidence type="ECO:0000256" key="1">
    <source>
        <dbReference type="SAM" id="MobiDB-lite"/>
    </source>
</evidence>
<dbReference type="EMBL" id="KB469297">
    <property type="protein sequence ID" value="EPQ59271.1"/>
    <property type="molecule type" value="Genomic_DNA"/>
</dbReference>
<accession>S7QHK0</accession>
<dbReference type="GO" id="GO:0003723">
    <property type="term" value="F:RNA binding"/>
    <property type="evidence" value="ECO:0007669"/>
    <property type="project" value="TreeGrafter"/>
</dbReference>
<dbReference type="SMART" id="SM01273">
    <property type="entry name" value="Mago-bind"/>
    <property type="match status" value="1"/>
</dbReference>
<dbReference type="InterPro" id="IPR036348">
    <property type="entry name" value="WIBG_N_sf"/>
</dbReference>
<keyword evidence="4" id="KW-1185">Reference proteome</keyword>
<protein>
    <recommendedName>
        <fullName evidence="2">WIBG Mago-binding domain-containing protein</fullName>
    </recommendedName>
</protein>
<dbReference type="InterPro" id="IPR039333">
    <property type="entry name" value="PYM1"/>
</dbReference>
<dbReference type="PANTHER" id="PTHR22959:SF0">
    <property type="entry name" value="PARTNER OF Y14 AND MAGO"/>
    <property type="match status" value="1"/>
</dbReference>
<sequence>MSRTTLPPVNPEKSLAGITVDPKTLERVIPESRRPDGSVRKQLKVRPGFTPQEDVKRFRSTKQAQIEANQLPKGHIVGWVPPPNAAKPKPAGEGSKAAVSKTAAKNAKRKEKKKAQKEQEHLEKIRDNWESSEDEAPEASKSTDGARGKEPEAGAHTGDKPESAAAPAAGTSDADGLSEKLEKLNVKS</sequence>
<evidence type="ECO:0000313" key="4">
    <source>
        <dbReference type="Proteomes" id="UP000030669"/>
    </source>
</evidence>
<feature type="compositionally biased region" description="Basic residues" evidence="1">
    <location>
        <begin position="106"/>
        <end position="115"/>
    </location>
</feature>